<dbReference type="SUPFAM" id="SSF117281">
    <property type="entry name" value="Kelch motif"/>
    <property type="match status" value="1"/>
</dbReference>
<protein>
    <recommendedName>
        <fullName evidence="2">F-box domain-containing protein</fullName>
    </recommendedName>
</protein>
<dbReference type="InterPro" id="IPR057499">
    <property type="entry name" value="Kelch_FKB95"/>
</dbReference>
<organism evidence="3 4">
    <name type="scientific">Microthlaspi erraticum</name>
    <dbReference type="NCBI Taxonomy" id="1685480"/>
    <lineage>
        <taxon>Eukaryota</taxon>
        <taxon>Viridiplantae</taxon>
        <taxon>Streptophyta</taxon>
        <taxon>Embryophyta</taxon>
        <taxon>Tracheophyta</taxon>
        <taxon>Spermatophyta</taxon>
        <taxon>Magnoliopsida</taxon>
        <taxon>eudicotyledons</taxon>
        <taxon>Gunneridae</taxon>
        <taxon>Pentapetalae</taxon>
        <taxon>rosids</taxon>
        <taxon>malvids</taxon>
        <taxon>Brassicales</taxon>
        <taxon>Brassicaceae</taxon>
        <taxon>Coluteocarpeae</taxon>
        <taxon>Microthlaspi</taxon>
    </lineage>
</organism>
<dbReference type="InterPro" id="IPR001810">
    <property type="entry name" value="F-box_dom"/>
</dbReference>
<dbReference type="PANTHER" id="PTHR24414:SF148">
    <property type="entry name" value="F-BOX DOMAIN-CONTAINING PROTEIN"/>
    <property type="match status" value="1"/>
</dbReference>
<dbReference type="AlphaFoldDB" id="A0A6D2HAH9"/>
<dbReference type="EMBL" id="CACVBM020000011">
    <property type="protein sequence ID" value="CAA7012921.1"/>
    <property type="molecule type" value="Genomic_DNA"/>
</dbReference>
<dbReference type="CDD" id="cd22152">
    <property type="entry name" value="F-box_AtAFR-like"/>
    <property type="match status" value="1"/>
</dbReference>
<dbReference type="Pfam" id="PF25210">
    <property type="entry name" value="Kelch_FKB95"/>
    <property type="match status" value="1"/>
</dbReference>
<dbReference type="Pfam" id="PF00646">
    <property type="entry name" value="F-box"/>
    <property type="match status" value="1"/>
</dbReference>
<dbReference type="PANTHER" id="PTHR24414">
    <property type="entry name" value="F-BOX/KELCH-REPEAT PROTEIN SKIP4"/>
    <property type="match status" value="1"/>
</dbReference>
<dbReference type="OrthoDB" id="45365at2759"/>
<dbReference type="InterPro" id="IPR015915">
    <property type="entry name" value="Kelch-typ_b-propeller"/>
</dbReference>
<evidence type="ECO:0000313" key="4">
    <source>
        <dbReference type="Proteomes" id="UP000467841"/>
    </source>
</evidence>
<gene>
    <name evidence="3" type="ORF">MERR_LOCUS155</name>
</gene>
<accession>A0A6D2HAH9</accession>
<evidence type="ECO:0000259" key="2">
    <source>
        <dbReference type="SMART" id="SM00256"/>
    </source>
</evidence>
<feature type="compositionally biased region" description="Polar residues" evidence="1">
    <location>
        <begin position="12"/>
        <end position="21"/>
    </location>
</feature>
<sequence length="374" mass="43125">MASPEKKKMEESSPSPQILTQNPSLPHDLLMTCVASVSRLYYPTLSLVSKSFRSLLASTELYKARSMLGHTDRCLYVCLKSSDEWRLFTLCRKPNKTLTNKEKRKSSGYVLVTVPTIRSLRDGFSSLVAVGSHIYNIGSGSSYYNEPSSSVTVLDCRFHTWHEGTRMRVEVMPLTVAVLDRKIYVAGIREDSYEDIFEVLDTETQTWDPVPLPYRTSGKYFSGTARSACIDGKIHVVNDVDETFCYDPKKGRWDQRNMSLWYWDAYCEIENVLYSASRRVFRWYDRKESWWRDLKGLVGLPSLLHGGCVRMVDYGGNMVVLWDEILREEKMIWCAEIALERRGSCEIWGKVEWFDHMLTVPKEYNSVNLLVATV</sequence>
<dbReference type="SMART" id="SM00256">
    <property type="entry name" value="FBOX"/>
    <property type="match status" value="1"/>
</dbReference>
<dbReference type="Gene3D" id="2.120.10.80">
    <property type="entry name" value="Kelch-type beta propeller"/>
    <property type="match status" value="1"/>
</dbReference>
<comment type="caution">
    <text evidence="3">The sequence shown here is derived from an EMBL/GenBank/DDBJ whole genome shotgun (WGS) entry which is preliminary data.</text>
</comment>
<name>A0A6D2HAH9_9BRAS</name>
<feature type="region of interest" description="Disordered" evidence="1">
    <location>
        <begin position="1"/>
        <end position="21"/>
    </location>
</feature>
<feature type="domain" description="F-box" evidence="2">
    <location>
        <begin position="25"/>
        <end position="65"/>
    </location>
</feature>
<keyword evidence="4" id="KW-1185">Reference proteome</keyword>
<evidence type="ECO:0000256" key="1">
    <source>
        <dbReference type="SAM" id="MobiDB-lite"/>
    </source>
</evidence>
<reference evidence="3" key="1">
    <citation type="submission" date="2020-01" db="EMBL/GenBank/DDBJ databases">
        <authorList>
            <person name="Mishra B."/>
        </authorList>
    </citation>
    <scope>NUCLEOTIDE SEQUENCE [LARGE SCALE GENOMIC DNA]</scope>
</reference>
<dbReference type="InterPro" id="IPR050354">
    <property type="entry name" value="F-box/kelch-repeat_ARATH"/>
</dbReference>
<dbReference type="Proteomes" id="UP000467841">
    <property type="component" value="Unassembled WGS sequence"/>
</dbReference>
<feature type="compositionally biased region" description="Basic and acidic residues" evidence="1">
    <location>
        <begin position="1"/>
        <end position="11"/>
    </location>
</feature>
<proteinExistence type="predicted"/>
<evidence type="ECO:0000313" key="3">
    <source>
        <dbReference type="EMBL" id="CAA7012921.1"/>
    </source>
</evidence>